<dbReference type="RefSeq" id="WP_344089323.1">
    <property type="nucleotide sequence ID" value="NZ_BAAAHB010000017.1"/>
</dbReference>
<keyword evidence="1" id="KW-0812">Transmembrane</keyword>
<reference evidence="2 3" key="1">
    <citation type="journal article" date="2019" name="Int. J. Syst. Evol. Microbiol.">
        <title>The Global Catalogue of Microorganisms (GCM) 10K type strain sequencing project: providing services to taxonomists for standard genome sequencing and annotation.</title>
        <authorList>
            <consortium name="The Broad Institute Genomics Platform"/>
            <consortium name="The Broad Institute Genome Sequencing Center for Infectious Disease"/>
            <person name="Wu L."/>
            <person name="Ma J."/>
        </authorList>
    </citation>
    <scope>NUCLEOTIDE SEQUENCE [LARGE SCALE GENOMIC DNA]</scope>
    <source>
        <strain evidence="2 3">JCM 10649</strain>
    </source>
</reference>
<organism evidence="2 3">
    <name type="scientific">Streptomyces stramineus</name>
    <dbReference type="NCBI Taxonomy" id="173861"/>
    <lineage>
        <taxon>Bacteria</taxon>
        <taxon>Bacillati</taxon>
        <taxon>Actinomycetota</taxon>
        <taxon>Actinomycetes</taxon>
        <taxon>Kitasatosporales</taxon>
        <taxon>Streptomycetaceae</taxon>
        <taxon>Streptomyces</taxon>
    </lineage>
</organism>
<dbReference type="EMBL" id="BAAAHB010000017">
    <property type="protein sequence ID" value="GAA0458977.1"/>
    <property type="molecule type" value="Genomic_DNA"/>
</dbReference>
<proteinExistence type="predicted"/>
<gene>
    <name evidence="2" type="ORF">GCM10009544_21920</name>
</gene>
<accession>A0ABN0ZUP9</accession>
<evidence type="ECO:0000256" key="1">
    <source>
        <dbReference type="SAM" id="Phobius"/>
    </source>
</evidence>
<keyword evidence="1" id="KW-1133">Transmembrane helix</keyword>
<evidence type="ECO:0000313" key="3">
    <source>
        <dbReference type="Proteomes" id="UP001499895"/>
    </source>
</evidence>
<dbReference type="Proteomes" id="UP001499895">
    <property type="component" value="Unassembled WGS sequence"/>
</dbReference>
<keyword evidence="1" id="KW-0472">Membrane</keyword>
<protein>
    <recommendedName>
        <fullName evidence="4">ABC transporter permease</fullName>
    </recommendedName>
</protein>
<feature type="transmembrane region" description="Helical" evidence="1">
    <location>
        <begin position="53"/>
        <end position="73"/>
    </location>
</feature>
<evidence type="ECO:0000313" key="2">
    <source>
        <dbReference type="EMBL" id="GAA0458977.1"/>
    </source>
</evidence>
<keyword evidence="3" id="KW-1185">Reference proteome</keyword>
<name>A0ABN0ZUP9_9ACTN</name>
<evidence type="ECO:0008006" key="4">
    <source>
        <dbReference type="Google" id="ProtNLM"/>
    </source>
</evidence>
<feature type="transmembrane region" description="Helical" evidence="1">
    <location>
        <begin position="94"/>
        <end position="116"/>
    </location>
</feature>
<feature type="transmembrane region" description="Helical" evidence="1">
    <location>
        <begin position="136"/>
        <end position="158"/>
    </location>
</feature>
<feature type="transmembrane region" description="Helical" evidence="1">
    <location>
        <begin position="12"/>
        <end position="33"/>
    </location>
</feature>
<comment type="caution">
    <text evidence="2">The sequence shown here is derived from an EMBL/GenBank/DDBJ whole genome shotgun (WGS) entry which is preliminary data.</text>
</comment>
<sequence length="169" mass="17857">MLKIVALPDVPRWAALAAHAVPLATLPSGLWRIALVLDLPVAAEPVRGGWEVLYVVMLSVVSEALALLTLGLVRPWGEVVPRWIPLLGGRPVRPMAAVVPALLGAAAVSALCAWAFYAQFAGLGDGFDGSRAQDLLLFACYLPLLAWAPLLAAVTVAYHRRRTAPGPAV</sequence>